<gene>
    <name evidence="1" type="ORF">BpHYR1_041312</name>
</gene>
<evidence type="ECO:0000313" key="2">
    <source>
        <dbReference type="Proteomes" id="UP000276133"/>
    </source>
</evidence>
<protein>
    <submittedName>
        <fullName evidence="1">Uncharacterized protein</fullName>
    </submittedName>
</protein>
<organism evidence="1 2">
    <name type="scientific">Brachionus plicatilis</name>
    <name type="common">Marine rotifer</name>
    <name type="synonym">Brachionus muelleri</name>
    <dbReference type="NCBI Taxonomy" id="10195"/>
    <lineage>
        <taxon>Eukaryota</taxon>
        <taxon>Metazoa</taxon>
        <taxon>Spiralia</taxon>
        <taxon>Gnathifera</taxon>
        <taxon>Rotifera</taxon>
        <taxon>Eurotatoria</taxon>
        <taxon>Monogononta</taxon>
        <taxon>Pseudotrocha</taxon>
        <taxon>Ploima</taxon>
        <taxon>Brachionidae</taxon>
        <taxon>Brachionus</taxon>
    </lineage>
</organism>
<name>A0A3M7R531_BRAPC</name>
<dbReference type="EMBL" id="REGN01004185">
    <property type="protein sequence ID" value="RNA18713.1"/>
    <property type="molecule type" value="Genomic_DNA"/>
</dbReference>
<proteinExistence type="predicted"/>
<dbReference type="AlphaFoldDB" id="A0A3M7R531"/>
<reference evidence="1 2" key="1">
    <citation type="journal article" date="2018" name="Sci. Rep.">
        <title>Genomic signatures of local adaptation to the degree of environmental predictability in rotifers.</title>
        <authorList>
            <person name="Franch-Gras L."/>
            <person name="Hahn C."/>
            <person name="Garcia-Roger E.M."/>
            <person name="Carmona M.J."/>
            <person name="Serra M."/>
            <person name="Gomez A."/>
        </authorList>
    </citation>
    <scope>NUCLEOTIDE SEQUENCE [LARGE SCALE GENOMIC DNA]</scope>
    <source>
        <strain evidence="1">HYR1</strain>
    </source>
</reference>
<dbReference type="Proteomes" id="UP000276133">
    <property type="component" value="Unassembled WGS sequence"/>
</dbReference>
<sequence length="78" mass="9065">MQDNLSINVAYNNLGYFKNSSEKLIFYKLKNSILLLIIKISFDRLCPKDLNSKSQKTNLRIKTVIIHLQLQLKQINGI</sequence>
<comment type="caution">
    <text evidence="1">The sequence shown here is derived from an EMBL/GenBank/DDBJ whole genome shotgun (WGS) entry which is preliminary data.</text>
</comment>
<accession>A0A3M7R531</accession>
<keyword evidence="2" id="KW-1185">Reference proteome</keyword>
<evidence type="ECO:0000313" key="1">
    <source>
        <dbReference type="EMBL" id="RNA18713.1"/>
    </source>
</evidence>